<feature type="domain" description="Tf2-1-like SH3-like" evidence="2">
    <location>
        <begin position="183"/>
        <end position="247"/>
    </location>
</feature>
<dbReference type="PANTHER" id="PTHR45835:SF99">
    <property type="entry name" value="CHROMO DOMAIN-CONTAINING PROTEIN-RELATED"/>
    <property type="match status" value="1"/>
</dbReference>
<dbReference type="Pfam" id="PF17921">
    <property type="entry name" value="Integrase_H2C2"/>
    <property type="match status" value="1"/>
</dbReference>
<evidence type="ECO:0000313" key="3">
    <source>
        <dbReference type="EMBL" id="GJT34544.1"/>
    </source>
</evidence>
<evidence type="ECO:0000259" key="1">
    <source>
        <dbReference type="Pfam" id="PF17921"/>
    </source>
</evidence>
<proteinExistence type="predicted"/>
<reference evidence="3" key="2">
    <citation type="submission" date="2022-01" db="EMBL/GenBank/DDBJ databases">
        <authorList>
            <person name="Yamashiro T."/>
            <person name="Shiraishi A."/>
            <person name="Satake H."/>
            <person name="Nakayama K."/>
        </authorList>
    </citation>
    <scope>NUCLEOTIDE SEQUENCE</scope>
</reference>
<dbReference type="Proteomes" id="UP001151760">
    <property type="component" value="Unassembled WGS sequence"/>
</dbReference>
<organism evidence="3 4">
    <name type="scientific">Tanacetum coccineum</name>
    <dbReference type="NCBI Taxonomy" id="301880"/>
    <lineage>
        <taxon>Eukaryota</taxon>
        <taxon>Viridiplantae</taxon>
        <taxon>Streptophyta</taxon>
        <taxon>Embryophyta</taxon>
        <taxon>Tracheophyta</taxon>
        <taxon>Spermatophyta</taxon>
        <taxon>Magnoliopsida</taxon>
        <taxon>eudicotyledons</taxon>
        <taxon>Gunneridae</taxon>
        <taxon>Pentapetalae</taxon>
        <taxon>asterids</taxon>
        <taxon>campanulids</taxon>
        <taxon>Asterales</taxon>
        <taxon>Asteraceae</taxon>
        <taxon>Asteroideae</taxon>
        <taxon>Anthemideae</taxon>
        <taxon>Anthemidinae</taxon>
        <taxon>Tanacetum</taxon>
    </lineage>
</organism>
<dbReference type="Gene3D" id="1.10.340.70">
    <property type="match status" value="1"/>
</dbReference>
<dbReference type="InterPro" id="IPR012337">
    <property type="entry name" value="RNaseH-like_sf"/>
</dbReference>
<keyword evidence="4" id="KW-1185">Reference proteome</keyword>
<dbReference type="EMBL" id="BQNB010014974">
    <property type="protein sequence ID" value="GJT34544.1"/>
    <property type="molecule type" value="Genomic_DNA"/>
</dbReference>
<dbReference type="InterPro" id="IPR036397">
    <property type="entry name" value="RNaseH_sf"/>
</dbReference>
<dbReference type="InterPro" id="IPR056924">
    <property type="entry name" value="SH3_Tf2-1"/>
</dbReference>
<reference evidence="3" key="1">
    <citation type="journal article" date="2022" name="Int. J. Mol. Sci.">
        <title>Draft Genome of Tanacetum Coccineum: Genomic Comparison of Closely Related Tanacetum-Family Plants.</title>
        <authorList>
            <person name="Yamashiro T."/>
            <person name="Shiraishi A."/>
            <person name="Nakayama K."/>
            <person name="Satake H."/>
        </authorList>
    </citation>
    <scope>NUCLEOTIDE SEQUENCE</scope>
</reference>
<evidence type="ECO:0000259" key="2">
    <source>
        <dbReference type="Pfam" id="PF24626"/>
    </source>
</evidence>
<feature type="domain" description="Integrase zinc-binding" evidence="1">
    <location>
        <begin position="1"/>
        <end position="49"/>
    </location>
</feature>
<comment type="caution">
    <text evidence="3">The sequence shown here is derived from an EMBL/GenBank/DDBJ whole genome shotgun (WGS) entry which is preliminary data.</text>
</comment>
<protein>
    <submittedName>
        <fullName evidence="3">Retrotransposon protein, putative, ty3-gypsy subclass</fullName>
    </submittedName>
</protein>
<dbReference type="Gene3D" id="3.30.420.10">
    <property type="entry name" value="Ribonuclease H-like superfamily/Ribonuclease H"/>
    <property type="match status" value="1"/>
</dbReference>
<name>A0ABQ5DBP6_9ASTR</name>
<dbReference type="PANTHER" id="PTHR45835">
    <property type="entry name" value="YALI0A06105P"/>
    <property type="match status" value="1"/>
</dbReference>
<gene>
    <name evidence="3" type="ORF">Tco_0924963</name>
</gene>
<accession>A0ABQ5DBP6</accession>
<sequence>MNEAHTTKYSVHPGADKIYYDLRDLYWWPRMKKDIALYVSKCLTCSKVKGEHQKPSGLLQQLEIPEWKWENITIDFITRLSRTSRGHKSIWVIVDRLTKSAHFLAVREDYKTEKLARLYINEIVARHGRKCRTPIAWAEEGESKIIQETIDKIVQIKERLKTSRDRQKSYADNRRKPFEFSVGDKVLLKVSPWKGVVRFGKRSKLSPRYVGPFKVVERVGPVAYRLHLPQELVGIHDTIHVSNLKRCLADVNLHVLLEEIKIDDKLCFVEEPIEIIDR</sequence>
<dbReference type="InterPro" id="IPR041588">
    <property type="entry name" value="Integrase_H2C2"/>
</dbReference>
<dbReference type="SUPFAM" id="SSF53098">
    <property type="entry name" value="Ribonuclease H-like"/>
    <property type="match status" value="1"/>
</dbReference>
<evidence type="ECO:0000313" key="4">
    <source>
        <dbReference type="Proteomes" id="UP001151760"/>
    </source>
</evidence>
<dbReference type="Pfam" id="PF24626">
    <property type="entry name" value="SH3_Tf2-1"/>
    <property type="match status" value="1"/>
</dbReference>